<feature type="compositionally biased region" description="Acidic residues" evidence="1">
    <location>
        <begin position="1"/>
        <end position="18"/>
    </location>
</feature>
<dbReference type="RefSeq" id="WP_155589379.1">
    <property type="nucleotide sequence ID" value="NZ_WNLP01000020.1"/>
</dbReference>
<name>A0A7K1J832_9BIFI</name>
<dbReference type="AlphaFoldDB" id="A0A7K1J832"/>
<feature type="region of interest" description="Disordered" evidence="1">
    <location>
        <begin position="1"/>
        <end position="44"/>
    </location>
</feature>
<proteinExistence type="predicted"/>
<feature type="compositionally biased region" description="Basic and acidic residues" evidence="1">
    <location>
        <begin position="136"/>
        <end position="168"/>
    </location>
</feature>
<evidence type="ECO:0008006" key="4">
    <source>
        <dbReference type="Google" id="ProtNLM"/>
    </source>
</evidence>
<reference evidence="2 3" key="1">
    <citation type="submission" date="2019-09" db="EMBL/GenBank/DDBJ databases">
        <title>Bifidobacterium canis sp. nov., isolated from the digestive tract of German Shepherd dog puppy.</title>
        <authorList>
            <person name="Bunesova V."/>
        </authorList>
    </citation>
    <scope>NUCLEOTIDE SEQUENCE [LARGE SCALE GENOMIC DNA]</scope>
    <source>
        <strain evidence="2 3">GSD1FS</strain>
    </source>
</reference>
<sequence>MADNQTDEPETTEPETGEETQTGQSQEDNQKPDNPWGDDFDASKAWKLVQNLREENKGLKEKNRAYEDEKLSDKEKADRDLAEAREELEKVRQERTLAQIQAKYPTLTDDDMTFLGTGTEQELMERAAKLASRIGSNKETEPKHMNPLHREPKGGSDPTGSHHTDFIREAILNNH</sequence>
<keyword evidence="3" id="KW-1185">Reference proteome</keyword>
<feature type="region of interest" description="Disordered" evidence="1">
    <location>
        <begin position="56"/>
        <end position="87"/>
    </location>
</feature>
<dbReference type="EMBL" id="WNLP01000020">
    <property type="protein sequence ID" value="MUH60600.1"/>
    <property type="molecule type" value="Genomic_DNA"/>
</dbReference>
<comment type="caution">
    <text evidence="2">The sequence shown here is derived from an EMBL/GenBank/DDBJ whole genome shotgun (WGS) entry which is preliminary data.</text>
</comment>
<dbReference type="Proteomes" id="UP000487882">
    <property type="component" value="Unassembled WGS sequence"/>
</dbReference>
<gene>
    <name evidence="2" type="ORF">GSD1FS_1982</name>
</gene>
<evidence type="ECO:0000313" key="3">
    <source>
        <dbReference type="Proteomes" id="UP000487882"/>
    </source>
</evidence>
<evidence type="ECO:0000256" key="1">
    <source>
        <dbReference type="SAM" id="MobiDB-lite"/>
    </source>
</evidence>
<organism evidence="2 3">
    <name type="scientific">Bifidobacterium canis</name>
    <dbReference type="NCBI Taxonomy" id="2610880"/>
    <lineage>
        <taxon>Bacteria</taxon>
        <taxon>Bacillati</taxon>
        <taxon>Actinomycetota</taxon>
        <taxon>Actinomycetes</taxon>
        <taxon>Bifidobacteriales</taxon>
        <taxon>Bifidobacteriaceae</taxon>
        <taxon>Bifidobacterium</taxon>
    </lineage>
</organism>
<evidence type="ECO:0000313" key="2">
    <source>
        <dbReference type="EMBL" id="MUH60600.1"/>
    </source>
</evidence>
<feature type="region of interest" description="Disordered" evidence="1">
    <location>
        <begin position="133"/>
        <end position="175"/>
    </location>
</feature>
<protein>
    <recommendedName>
        <fullName evidence="4">Scaffolding protein</fullName>
    </recommendedName>
</protein>
<accession>A0A7K1J832</accession>